<organism evidence="1 2">
    <name type="scientific">Arctia plantaginis</name>
    <name type="common">Wood tiger moth</name>
    <name type="synonym">Phalaena plantaginis</name>
    <dbReference type="NCBI Taxonomy" id="874455"/>
    <lineage>
        <taxon>Eukaryota</taxon>
        <taxon>Metazoa</taxon>
        <taxon>Ecdysozoa</taxon>
        <taxon>Arthropoda</taxon>
        <taxon>Hexapoda</taxon>
        <taxon>Insecta</taxon>
        <taxon>Pterygota</taxon>
        <taxon>Neoptera</taxon>
        <taxon>Endopterygota</taxon>
        <taxon>Lepidoptera</taxon>
        <taxon>Glossata</taxon>
        <taxon>Ditrysia</taxon>
        <taxon>Noctuoidea</taxon>
        <taxon>Erebidae</taxon>
        <taxon>Arctiinae</taxon>
        <taxon>Arctia</taxon>
    </lineage>
</organism>
<evidence type="ECO:0000313" key="1">
    <source>
        <dbReference type="EMBL" id="CAB3253042.1"/>
    </source>
</evidence>
<proteinExistence type="predicted"/>
<dbReference type="Proteomes" id="UP000494256">
    <property type="component" value="Unassembled WGS sequence"/>
</dbReference>
<dbReference type="EMBL" id="CADEBD010000388">
    <property type="protein sequence ID" value="CAB3253042.1"/>
    <property type="molecule type" value="Genomic_DNA"/>
</dbReference>
<sequence length="115" mass="13042">MNFLIQTLTSRNSGLDNNVKKATKDGICSLKHANAPSSPFSQGNTIPDLALIKHQQLEAQAKQLDSVDSNHVPWLLMGKIECNIEEHLFRNIKKIYEDEKLRAYQLTMWEGPPQP</sequence>
<gene>
    <name evidence="1" type="ORF">APLA_LOCUS14209</name>
</gene>
<accession>A0A8S1B289</accession>
<evidence type="ECO:0000313" key="2">
    <source>
        <dbReference type="Proteomes" id="UP000494256"/>
    </source>
</evidence>
<name>A0A8S1B289_ARCPL</name>
<comment type="caution">
    <text evidence="1">The sequence shown here is derived from an EMBL/GenBank/DDBJ whole genome shotgun (WGS) entry which is preliminary data.</text>
</comment>
<reference evidence="1 2" key="1">
    <citation type="submission" date="2020-04" db="EMBL/GenBank/DDBJ databases">
        <authorList>
            <person name="Wallbank WR R."/>
            <person name="Pardo Diaz C."/>
            <person name="Kozak K."/>
            <person name="Martin S."/>
            <person name="Jiggins C."/>
            <person name="Moest M."/>
            <person name="Warren A I."/>
            <person name="Byers J.R.P. K."/>
            <person name="Montejo-Kovacevich G."/>
            <person name="Yen C E."/>
        </authorList>
    </citation>
    <scope>NUCLEOTIDE SEQUENCE [LARGE SCALE GENOMIC DNA]</scope>
</reference>
<dbReference type="AlphaFoldDB" id="A0A8S1B289"/>
<protein>
    <submittedName>
        <fullName evidence="1">Uncharacterized protein</fullName>
    </submittedName>
</protein>